<keyword evidence="2" id="KW-1185">Reference proteome</keyword>
<dbReference type="STRING" id="883096.HMPREF9699_01653"/>
<protein>
    <submittedName>
        <fullName evidence="1">Uncharacterized protein</fullName>
    </submittedName>
</protein>
<dbReference type="AlphaFoldDB" id="K1M0X4"/>
<dbReference type="HOGENOM" id="CLU_3380737_0_0_10"/>
<proteinExistence type="predicted"/>
<evidence type="ECO:0000313" key="1">
    <source>
        <dbReference type="EMBL" id="EKB56008.1"/>
    </source>
</evidence>
<reference evidence="1 2" key="1">
    <citation type="submission" date="2012-07" db="EMBL/GenBank/DDBJ databases">
        <title>The Genome Sequence of Bergeyella zoohelcum ATCC 43767.</title>
        <authorList>
            <consortium name="The Broad Institute Genome Sequencing Platform"/>
            <person name="Earl A."/>
            <person name="Ward D."/>
            <person name="Feldgarden M."/>
            <person name="Gevers D."/>
            <person name="Huys G."/>
            <person name="Walker B."/>
            <person name="Young S.K."/>
            <person name="Zeng Q."/>
            <person name="Gargeya S."/>
            <person name="Fitzgerald M."/>
            <person name="Haas B."/>
            <person name="Abouelleil A."/>
            <person name="Alvarado L."/>
            <person name="Arachchi H.M."/>
            <person name="Berlin A.M."/>
            <person name="Chapman S.B."/>
            <person name="Goldberg J."/>
            <person name="Griggs A."/>
            <person name="Gujja S."/>
            <person name="Hansen M."/>
            <person name="Howarth C."/>
            <person name="Imamovic A."/>
            <person name="Larimer J."/>
            <person name="McCowen C."/>
            <person name="Montmayeur A."/>
            <person name="Murphy C."/>
            <person name="Neiman D."/>
            <person name="Pearson M."/>
            <person name="Priest M."/>
            <person name="Roberts A."/>
            <person name="Saif S."/>
            <person name="Shea T."/>
            <person name="Sisk P."/>
            <person name="Sykes S."/>
            <person name="Wortman J."/>
            <person name="Nusbaum C."/>
            <person name="Birren B."/>
        </authorList>
    </citation>
    <scope>NUCLEOTIDE SEQUENCE [LARGE SCALE GENOMIC DNA]</scope>
    <source>
        <strain evidence="1 2">ATCC 43767</strain>
    </source>
</reference>
<sequence length="33" mass="3977">MYKVQRLLAYGLVLWRSVLKLGYKIKNCTKYNI</sequence>
<dbReference type="Proteomes" id="UP000006085">
    <property type="component" value="Unassembled WGS sequence"/>
</dbReference>
<organism evidence="1 2">
    <name type="scientific">Bergeyella zoohelcum ATCC 43767</name>
    <dbReference type="NCBI Taxonomy" id="883096"/>
    <lineage>
        <taxon>Bacteria</taxon>
        <taxon>Pseudomonadati</taxon>
        <taxon>Bacteroidota</taxon>
        <taxon>Flavobacteriia</taxon>
        <taxon>Flavobacteriales</taxon>
        <taxon>Weeksellaceae</taxon>
        <taxon>Bergeyella</taxon>
    </lineage>
</organism>
<comment type="caution">
    <text evidence="1">The sequence shown here is derived from an EMBL/GenBank/DDBJ whole genome shotgun (WGS) entry which is preliminary data.</text>
</comment>
<accession>K1M0X4</accession>
<name>K1M0X4_9FLAO</name>
<evidence type="ECO:0000313" key="2">
    <source>
        <dbReference type="Proteomes" id="UP000006085"/>
    </source>
</evidence>
<gene>
    <name evidence="1" type="ORF">HMPREF9699_01653</name>
</gene>
<dbReference type="EMBL" id="AGYA01000026">
    <property type="protein sequence ID" value="EKB56008.1"/>
    <property type="molecule type" value="Genomic_DNA"/>
</dbReference>